<evidence type="ECO:0000313" key="1">
    <source>
        <dbReference type="EMBL" id="SDL65972.1"/>
    </source>
</evidence>
<protein>
    <submittedName>
        <fullName evidence="1">Thioredoxin-like</fullName>
    </submittedName>
</protein>
<sequence length="148" mass="17172">MIWSITLFLPCILIAQVKPITFEELENAEPRPVLVMITTKWCKYCHAMKNNVLKNKEVSELITNKYHVLFLDAEERKDIRFKGQVFKYKPSGSNTGINELAVELGMIRGQISYPSISILDEKKNIIYQKDGYFKAKELLFLLKSIAER</sequence>
<gene>
    <name evidence="1" type="ORF">SAMN05421813_101118</name>
</gene>
<dbReference type="Proteomes" id="UP000199226">
    <property type="component" value="Unassembled WGS sequence"/>
</dbReference>
<dbReference type="AlphaFoldDB" id="A0A1G9LV50"/>
<dbReference type="SUPFAM" id="SSF52833">
    <property type="entry name" value="Thioredoxin-like"/>
    <property type="match status" value="1"/>
</dbReference>
<name>A0A1G9LV50_9SPHI</name>
<dbReference type="EMBL" id="FNHH01000001">
    <property type="protein sequence ID" value="SDL65972.1"/>
    <property type="molecule type" value="Genomic_DNA"/>
</dbReference>
<dbReference type="InterPro" id="IPR036249">
    <property type="entry name" value="Thioredoxin-like_sf"/>
</dbReference>
<dbReference type="STRING" id="990371.SAMN05421813_101118"/>
<reference evidence="2" key="1">
    <citation type="submission" date="2016-10" db="EMBL/GenBank/DDBJ databases">
        <authorList>
            <person name="Varghese N."/>
            <person name="Submissions S."/>
        </authorList>
    </citation>
    <scope>NUCLEOTIDE SEQUENCE [LARGE SCALE GENOMIC DNA]</scope>
    <source>
        <strain evidence="2">DSM 24536</strain>
    </source>
</reference>
<dbReference type="RefSeq" id="WP_176767566.1">
    <property type="nucleotide sequence ID" value="NZ_FNHH01000001.1"/>
</dbReference>
<keyword evidence="2" id="KW-1185">Reference proteome</keyword>
<proteinExistence type="predicted"/>
<dbReference type="Gene3D" id="3.40.30.10">
    <property type="entry name" value="Glutaredoxin"/>
    <property type="match status" value="1"/>
</dbReference>
<organism evidence="1 2">
    <name type="scientific">Daejeonella rubra</name>
    <dbReference type="NCBI Taxonomy" id="990371"/>
    <lineage>
        <taxon>Bacteria</taxon>
        <taxon>Pseudomonadati</taxon>
        <taxon>Bacteroidota</taxon>
        <taxon>Sphingobacteriia</taxon>
        <taxon>Sphingobacteriales</taxon>
        <taxon>Sphingobacteriaceae</taxon>
        <taxon>Daejeonella</taxon>
    </lineage>
</organism>
<accession>A0A1G9LV50</accession>
<evidence type="ECO:0000313" key="2">
    <source>
        <dbReference type="Proteomes" id="UP000199226"/>
    </source>
</evidence>
<dbReference type="Pfam" id="PF13899">
    <property type="entry name" value="Thioredoxin_7"/>
    <property type="match status" value="1"/>
</dbReference>